<dbReference type="OrthoDB" id="3541237at2"/>
<organism evidence="1 2">
    <name type="scientific">Streptomyces lincolnensis</name>
    <dbReference type="NCBI Taxonomy" id="1915"/>
    <lineage>
        <taxon>Bacteria</taxon>
        <taxon>Bacillati</taxon>
        <taxon>Actinomycetota</taxon>
        <taxon>Actinomycetes</taxon>
        <taxon>Kitasatosporales</taxon>
        <taxon>Streptomycetaceae</taxon>
        <taxon>Streptomyces</taxon>
    </lineage>
</organism>
<reference evidence="1 2" key="1">
    <citation type="submission" date="2016-07" db="EMBL/GenBank/DDBJ databases">
        <title>Enhancement of antibiotic productionsby engineered nitrateutilization in actinobacteria.</title>
        <authorList>
            <person name="Meng S.C."/>
        </authorList>
    </citation>
    <scope>NUCLEOTIDE SEQUENCE [LARGE SCALE GENOMIC DNA]</scope>
    <source>
        <strain evidence="1 2">NRRL 2936</strain>
    </source>
</reference>
<gene>
    <name evidence="1" type="ORF">SLINC_4390</name>
</gene>
<evidence type="ECO:0000313" key="2">
    <source>
        <dbReference type="Proteomes" id="UP000092598"/>
    </source>
</evidence>
<dbReference type="AlphaFoldDB" id="A0A1B1MDH1"/>
<sequence length="143" mass="14844">MWGTLGTLACLTAAAFATTAPAQAAPASAPVSVQAAAAEPPSVWPKPAKIVHVPNAAAITCESGNLCVAAYDATKGDHVVYYLYYCTTYELSNFVGTGSYRNQQTGGATARFYGQSGNLLTSVPAGGSSNAYNWNPVWSIRNC</sequence>
<dbReference type="Proteomes" id="UP000092598">
    <property type="component" value="Chromosome"/>
</dbReference>
<dbReference type="EMBL" id="CP016438">
    <property type="protein sequence ID" value="ANS66614.1"/>
    <property type="molecule type" value="Genomic_DNA"/>
</dbReference>
<protein>
    <submittedName>
        <fullName evidence="1">Uncharacterized protein</fullName>
    </submittedName>
</protein>
<keyword evidence="2" id="KW-1185">Reference proteome</keyword>
<accession>A0A1B1MDH1</accession>
<dbReference type="RefSeq" id="WP_079164678.1">
    <property type="nucleotide sequence ID" value="NZ_CP016438.1"/>
</dbReference>
<proteinExistence type="predicted"/>
<evidence type="ECO:0000313" key="1">
    <source>
        <dbReference type="EMBL" id="ANS66614.1"/>
    </source>
</evidence>
<name>A0A1B1MDH1_STRLN</name>
<dbReference type="KEGG" id="sls:SLINC_4390"/>